<keyword evidence="3" id="KW-1185">Reference proteome</keyword>
<dbReference type="EMBL" id="JBHSAO010000008">
    <property type="protein sequence ID" value="MFC4024670.1"/>
    <property type="molecule type" value="Genomic_DNA"/>
</dbReference>
<protein>
    <submittedName>
        <fullName evidence="2">Uncharacterized protein</fullName>
    </submittedName>
</protein>
<name>A0ABV8H1E0_9BACI</name>
<dbReference type="Proteomes" id="UP001595772">
    <property type="component" value="Unassembled WGS sequence"/>
</dbReference>
<organism evidence="2 3">
    <name type="scientific">Oceanobacillus longus</name>
    <dbReference type="NCBI Taxonomy" id="930120"/>
    <lineage>
        <taxon>Bacteria</taxon>
        <taxon>Bacillati</taxon>
        <taxon>Bacillota</taxon>
        <taxon>Bacilli</taxon>
        <taxon>Bacillales</taxon>
        <taxon>Bacillaceae</taxon>
        <taxon>Oceanobacillus</taxon>
    </lineage>
</organism>
<accession>A0ABV8H1E0</accession>
<feature type="chain" id="PRO_5046163166" evidence="1">
    <location>
        <begin position="21"/>
        <end position="431"/>
    </location>
</feature>
<keyword evidence="1" id="KW-0732">Signal</keyword>
<reference evidence="3" key="1">
    <citation type="journal article" date="2019" name="Int. J. Syst. Evol. Microbiol.">
        <title>The Global Catalogue of Microorganisms (GCM) 10K type strain sequencing project: providing services to taxonomists for standard genome sequencing and annotation.</title>
        <authorList>
            <consortium name="The Broad Institute Genomics Platform"/>
            <consortium name="The Broad Institute Genome Sequencing Center for Infectious Disease"/>
            <person name="Wu L."/>
            <person name="Ma J."/>
        </authorList>
    </citation>
    <scope>NUCLEOTIDE SEQUENCE [LARGE SCALE GENOMIC DNA]</scope>
    <source>
        <strain evidence="3">IBRC-M 10703</strain>
    </source>
</reference>
<comment type="caution">
    <text evidence="2">The sequence shown here is derived from an EMBL/GenBank/DDBJ whole genome shotgun (WGS) entry which is preliminary data.</text>
</comment>
<evidence type="ECO:0000313" key="2">
    <source>
        <dbReference type="EMBL" id="MFC4024670.1"/>
    </source>
</evidence>
<evidence type="ECO:0000313" key="3">
    <source>
        <dbReference type="Proteomes" id="UP001595772"/>
    </source>
</evidence>
<dbReference type="RefSeq" id="WP_379497157.1">
    <property type="nucleotide sequence ID" value="NZ_JBHSAO010000008.1"/>
</dbReference>
<proteinExistence type="predicted"/>
<evidence type="ECO:0000256" key="1">
    <source>
        <dbReference type="SAM" id="SignalP"/>
    </source>
</evidence>
<feature type="signal peptide" evidence="1">
    <location>
        <begin position="1"/>
        <end position="20"/>
    </location>
</feature>
<gene>
    <name evidence="2" type="ORF">ACFOUV_12775</name>
</gene>
<dbReference type="PROSITE" id="PS51257">
    <property type="entry name" value="PROKAR_LIPOPROTEIN"/>
    <property type="match status" value="1"/>
</dbReference>
<sequence>MRRVGLILLGLLFLYACSTADQVETDNIDEKKDDTRGTTYGFIQEQDTDDKGNWLFPQSYQVTVDDYFERISRYETEASEEKMFFWHKPSANNFQFTLDTTSDQLEKVVPTIEIKPVNKNRYVYTKQYFSLSEDLTEAEIQEVMESVTQDVKENSEVHMKELKEETIERIERMQGEPIVHTTNEYDIEPFTYMIESEPQPGVVHYELIGELEHTYLRTAISVPKKKKEELFETMLASVRTITYNEEDFHGEAELDKSKNLSYEPAENLQGSYPEVGYSFELPQAATFRYSFPVYHVYRYTFDTIYEESIEREHFTLRSSEIVIRVEQEENARNREEELRNRDLDDFVAFQYDHARSITYLHEKEDFDTGIFTTAVRVDFDGYEEYWFLKEIDGHVYEVTFDIALDAPEYDELLNSYLNVIRTFELTHVEES</sequence>